<evidence type="ECO:0000256" key="1">
    <source>
        <dbReference type="SAM" id="Phobius"/>
    </source>
</evidence>
<keyword evidence="1" id="KW-0812">Transmembrane</keyword>
<feature type="transmembrane region" description="Helical" evidence="1">
    <location>
        <begin position="6"/>
        <end position="26"/>
    </location>
</feature>
<protein>
    <submittedName>
        <fullName evidence="2">Uncharacterized protein</fullName>
    </submittedName>
</protein>
<dbReference type="AlphaFoldDB" id="A0A0G0Z4P7"/>
<comment type="caution">
    <text evidence="2">The sequence shown here is derived from an EMBL/GenBank/DDBJ whole genome shotgun (WGS) entry which is preliminary data.</text>
</comment>
<organism evidence="2 3">
    <name type="scientific">Candidatus Azambacteria bacterium GW2011_GWB1_42_17</name>
    <dbReference type="NCBI Taxonomy" id="1618615"/>
    <lineage>
        <taxon>Bacteria</taxon>
        <taxon>Candidatus Azamiibacteriota</taxon>
    </lineage>
</organism>
<dbReference type="Proteomes" id="UP000033986">
    <property type="component" value="Unassembled WGS sequence"/>
</dbReference>
<name>A0A0G0Z4P7_9BACT</name>
<accession>A0A0G0Z4P7</accession>
<keyword evidence="1" id="KW-0472">Membrane</keyword>
<sequence length="120" mass="13758">MKRINWLFVSFILAPILGFVLILSLLTHSFNASKGTELNYANDKLYVGFKMDLPEPDLVSFEKVYGLKRLELNDRPLKNLKVGYYEIISGKKAVVLKNELAQKPIALFVDLKVIFPKQEK</sequence>
<proteinExistence type="predicted"/>
<evidence type="ECO:0000313" key="3">
    <source>
        <dbReference type="Proteomes" id="UP000033986"/>
    </source>
</evidence>
<evidence type="ECO:0000313" key="2">
    <source>
        <dbReference type="EMBL" id="KKS43682.1"/>
    </source>
</evidence>
<keyword evidence="1" id="KW-1133">Transmembrane helix</keyword>
<gene>
    <name evidence="2" type="ORF">UV07_C0027G0006</name>
</gene>
<dbReference type="EMBL" id="LCDB01000027">
    <property type="protein sequence ID" value="KKS43682.1"/>
    <property type="molecule type" value="Genomic_DNA"/>
</dbReference>
<reference evidence="2 3" key="1">
    <citation type="journal article" date="2015" name="Nature">
        <title>rRNA introns, odd ribosomes, and small enigmatic genomes across a large radiation of phyla.</title>
        <authorList>
            <person name="Brown C.T."/>
            <person name="Hug L.A."/>
            <person name="Thomas B.C."/>
            <person name="Sharon I."/>
            <person name="Castelle C.J."/>
            <person name="Singh A."/>
            <person name="Wilkins M.J."/>
            <person name="Williams K.H."/>
            <person name="Banfield J.F."/>
        </authorList>
    </citation>
    <scope>NUCLEOTIDE SEQUENCE [LARGE SCALE GENOMIC DNA]</scope>
</reference>